<dbReference type="EMBL" id="LWDX02015509">
    <property type="protein sequence ID" value="OEL34386.1"/>
    <property type="molecule type" value="Genomic_DNA"/>
</dbReference>
<evidence type="ECO:0000313" key="1">
    <source>
        <dbReference type="EMBL" id="OEL34386.1"/>
    </source>
</evidence>
<organism evidence="1 2">
    <name type="scientific">Dichanthelium oligosanthes</name>
    <dbReference type="NCBI Taxonomy" id="888268"/>
    <lineage>
        <taxon>Eukaryota</taxon>
        <taxon>Viridiplantae</taxon>
        <taxon>Streptophyta</taxon>
        <taxon>Embryophyta</taxon>
        <taxon>Tracheophyta</taxon>
        <taxon>Spermatophyta</taxon>
        <taxon>Magnoliopsida</taxon>
        <taxon>Liliopsida</taxon>
        <taxon>Poales</taxon>
        <taxon>Poaceae</taxon>
        <taxon>PACMAD clade</taxon>
        <taxon>Panicoideae</taxon>
        <taxon>Panicodae</taxon>
        <taxon>Paniceae</taxon>
        <taxon>Dichantheliinae</taxon>
        <taxon>Dichanthelium</taxon>
    </lineage>
</organism>
<accession>A0A1E5WAD3</accession>
<protein>
    <recommendedName>
        <fullName evidence="3">RNase H type-1 domain-containing protein</fullName>
    </recommendedName>
</protein>
<sequence>MHDGLVTRQNKRRRNMDDAAKLLLLLWRTWHVRNQITHNSGMPSVTCSVRFLQKYWDELCHIKIEDGVYDSKRKKPVLSSLVVCINMIGLLSKEDSHRSSLRFITREAVDAGRNLPELIIKHTKREQNYAAHELAQLAKRTEHGVV</sequence>
<reference evidence="1 2" key="1">
    <citation type="submission" date="2016-09" db="EMBL/GenBank/DDBJ databases">
        <title>The draft genome of Dichanthelium oligosanthes: A C3 panicoid grass species.</title>
        <authorList>
            <person name="Studer A.J."/>
            <person name="Schnable J.C."/>
            <person name="Brutnell T.P."/>
        </authorList>
    </citation>
    <scope>NUCLEOTIDE SEQUENCE [LARGE SCALE GENOMIC DNA]</scope>
    <source>
        <strain evidence="2">cv. Kellogg 1175</strain>
        <tissue evidence="1">Leaf</tissue>
    </source>
</reference>
<dbReference type="AlphaFoldDB" id="A0A1E5WAD3"/>
<gene>
    <name evidence="1" type="ORF">BAE44_0004595</name>
</gene>
<name>A0A1E5WAD3_9POAL</name>
<comment type="caution">
    <text evidence="1">The sequence shown here is derived from an EMBL/GenBank/DDBJ whole genome shotgun (WGS) entry which is preliminary data.</text>
</comment>
<proteinExistence type="predicted"/>
<evidence type="ECO:0000313" key="2">
    <source>
        <dbReference type="Proteomes" id="UP000095767"/>
    </source>
</evidence>
<dbReference type="OrthoDB" id="1002684at2759"/>
<keyword evidence="2" id="KW-1185">Reference proteome</keyword>
<evidence type="ECO:0008006" key="3">
    <source>
        <dbReference type="Google" id="ProtNLM"/>
    </source>
</evidence>
<dbReference type="Proteomes" id="UP000095767">
    <property type="component" value="Unassembled WGS sequence"/>
</dbReference>